<feature type="compositionally biased region" description="Basic and acidic residues" evidence="14">
    <location>
        <begin position="265"/>
        <end position="289"/>
    </location>
</feature>
<keyword evidence="11 13" id="KW-0739">Sodium transport</keyword>
<evidence type="ECO:0000256" key="2">
    <source>
        <dbReference type="ARBA" id="ARBA00007193"/>
    </source>
</evidence>
<dbReference type="GO" id="GO:0016020">
    <property type="term" value="C:membrane"/>
    <property type="evidence" value="ECO:0007669"/>
    <property type="project" value="UniProtKB-SubCell"/>
</dbReference>
<keyword evidence="16" id="KW-1185">Reference proteome</keyword>
<keyword evidence="5 13" id="KW-0894">Sodium channel</keyword>
<dbReference type="GO" id="GO:0005272">
    <property type="term" value="F:sodium channel activity"/>
    <property type="evidence" value="ECO:0007669"/>
    <property type="project" value="UniProtKB-KW"/>
</dbReference>
<protein>
    <submittedName>
        <fullName evidence="15">Uncharacterized protein</fullName>
    </submittedName>
</protein>
<dbReference type="OrthoDB" id="6424451at2759"/>
<evidence type="ECO:0000256" key="5">
    <source>
        <dbReference type="ARBA" id="ARBA00022461"/>
    </source>
</evidence>
<keyword evidence="10" id="KW-0472">Membrane</keyword>
<evidence type="ECO:0000256" key="1">
    <source>
        <dbReference type="ARBA" id="ARBA00004141"/>
    </source>
</evidence>
<evidence type="ECO:0000256" key="12">
    <source>
        <dbReference type="ARBA" id="ARBA00023303"/>
    </source>
</evidence>
<keyword evidence="9 13" id="KW-0406">Ion transport</keyword>
<evidence type="ECO:0000256" key="13">
    <source>
        <dbReference type="RuleBase" id="RU000679"/>
    </source>
</evidence>
<evidence type="ECO:0000256" key="14">
    <source>
        <dbReference type="SAM" id="MobiDB-lite"/>
    </source>
</evidence>
<dbReference type="SUPFAM" id="SSF55136">
    <property type="entry name" value="Probable bacterial effector-binding domain"/>
    <property type="match status" value="2"/>
</dbReference>
<keyword evidence="4 13" id="KW-0813">Transport</keyword>
<evidence type="ECO:0000256" key="7">
    <source>
        <dbReference type="ARBA" id="ARBA00022989"/>
    </source>
</evidence>
<name>A0A6A4X5G9_AMPAM</name>
<evidence type="ECO:0000313" key="16">
    <source>
        <dbReference type="Proteomes" id="UP000440578"/>
    </source>
</evidence>
<dbReference type="Pfam" id="PF00858">
    <property type="entry name" value="ASC"/>
    <property type="match status" value="1"/>
</dbReference>
<evidence type="ECO:0000256" key="9">
    <source>
        <dbReference type="ARBA" id="ARBA00023065"/>
    </source>
</evidence>
<dbReference type="Gene3D" id="1.10.287.770">
    <property type="entry name" value="YojJ-like"/>
    <property type="match status" value="1"/>
</dbReference>
<comment type="caution">
    <text evidence="15">The sequence shown here is derived from an EMBL/GenBank/DDBJ whole genome shotgun (WGS) entry which is preliminary data.</text>
</comment>
<keyword evidence="7" id="KW-1133">Transmembrane helix</keyword>
<keyword evidence="6 13" id="KW-0812">Transmembrane</keyword>
<dbReference type="PANTHER" id="PTHR11220">
    <property type="entry name" value="HEME-BINDING PROTEIN-RELATED"/>
    <property type="match status" value="1"/>
</dbReference>
<dbReference type="InterPro" id="IPR011256">
    <property type="entry name" value="Reg_factor_effector_dom_sf"/>
</dbReference>
<dbReference type="Gene3D" id="3.20.80.10">
    <property type="entry name" value="Regulatory factor, effector binding domain"/>
    <property type="match status" value="2"/>
</dbReference>
<dbReference type="InterPro" id="IPR006917">
    <property type="entry name" value="SOUL_heme-bd"/>
</dbReference>
<evidence type="ECO:0000256" key="11">
    <source>
        <dbReference type="ARBA" id="ARBA00023201"/>
    </source>
</evidence>
<comment type="subcellular location">
    <subcellularLocation>
        <location evidence="1">Membrane</location>
        <topology evidence="1">Multi-pass membrane protein</topology>
    </subcellularLocation>
</comment>
<comment type="similarity">
    <text evidence="2 13">Belongs to the amiloride-sensitive sodium channel (TC 1.A.6) family.</text>
</comment>
<dbReference type="GO" id="GO:0020037">
    <property type="term" value="F:heme binding"/>
    <property type="evidence" value="ECO:0007669"/>
    <property type="project" value="TreeGrafter"/>
</dbReference>
<evidence type="ECO:0000256" key="10">
    <source>
        <dbReference type="ARBA" id="ARBA00023136"/>
    </source>
</evidence>
<dbReference type="InterPro" id="IPR001873">
    <property type="entry name" value="ENaC"/>
</dbReference>
<comment type="similarity">
    <text evidence="3">Belongs to the HEBP family.</text>
</comment>
<keyword evidence="12 13" id="KW-0407">Ion channel</keyword>
<organism evidence="15 16">
    <name type="scientific">Amphibalanus amphitrite</name>
    <name type="common">Striped barnacle</name>
    <name type="synonym">Balanus amphitrite</name>
    <dbReference type="NCBI Taxonomy" id="1232801"/>
    <lineage>
        <taxon>Eukaryota</taxon>
        <taxon>Metazoa</taxon>
        <taxon>Ecdysozoa</taxon>
        <taxon>Arthropoda</taxon>
        <taxon>Crustacea</taxon>
        <taxon>Multicrustacea</taxon>
        <taxon>Cirripedia</taxon>
        <taxon>Thoracica</taxon>
        <taxon>Thoracicalcarea</taxon>
        <taxon>Balanomorpha</taxon>
        <taxon>Balanoidea</taxon>
        <taxon>Balanidae</taxon>
        <taxon>Amphibalaninae</taxon>
        <taxon>Amphibalanus</taxon>
    </lineage>
</organism>
<keyword evidence="8" id="KW-0915">Sodium</keyword>
<dbReference type="AlphaFoldDB" id="A0A6A4X5G9"/>
<evidence type="ECO:0000256" key="4">
    <source>
        <dbReference type="ARBA" id="ARBA00022448"/>
    </source>
</evidence>
<dbReference type="PANTHER" id="PTHR11220:SF1">
    <property type="entry name" value="HEME-BINDING PROTEIN 2"/>
    <property type="match status" value="1"/>
</dbReference>
<evidence type="ECO:0000313" key="15">
    <source>
        <dbReference type="EMBL" id="KAF0311254.1"/>
    </source>
</evidence>
<dbReference type="Pfam" id="PF04832">
    <property type="entry name" value="SOUL"/>
    <property type="match status" value="2"/>
</dbReference>
<reference evidence="15 16" key="1">
    <citation type="submission" date="2019-07" db="EMBL/GenBank/DDBJ databases">
        <title>Draft genome assembly of a fouling barnacle, Amphibalanus amphitrite (Darwin, 1854): The first reference genome for Thecostraca.</title>
        <authorList>
            <person name="Kim W."/>
        </authorList>
    </citation>
    <scope>NUCLEOTIDE SEQUENCE [LARGE SCALE GENOMIC DNA]</scope>
    <source>
        <strain evidence="15">SNU_AA5</strain>
        <tissue evidence="15">Soma without cirri and trophi</tissue>
    </source>
</reference>
<evidence type="ECO:0000256" key="6">
    <source>
        <dbReference type="ARBA" id="ARBA00022692"/>
    </source>
</evidence>
<accession>A0A6A4X5G9</accession>
<dbReference type="Proteomes" id="UP000440578">
    <property type="component" value="Unassembled WGS sequence"/>
</dbReference>
<proteinExistence type="inferred from homology"/>
<evidence type="ECO:0000256" key="3">
    <source>
        <dbReference type="ARBA" id="ARBA00009817"/>
    </source>
</evidence>
<evidence type="ECO:0000256" key="8">
    <source>
        <dbReference type="ARBA" id="ARBA00023053"/>
    </source>
</evidence>
<gene>
    <name evidence="15" type="ORF">FJT64_017928</name>
</gene>
<sequence>MRLGSKVSSRPSDTTVCGPLCPSFRLASRSARYDVRLYPRTLWVSYVTVTENRLLAEMEARAGLTEFLGGRNSHGIELPQTFPFVTQLRYGRVPGRHKQGSDFSVSIPLLEDSFLPRPDSNQKTDAFFGFGANVTAEAPITKCDCRTACVRDRISYTSLADTTRSTNDSLKVYIKMSRVRHTRLAVLTYGLEDLLADIGGYLGLLLGVSLHSLCGAGQRLARRLTKRLRARSASRRKAGKAETADGAESAWTLDRDEATFGLRHRSPEHPADRSGREDTGRDRVEDRTVRERPSHTYVVARWLVEYTGLVVDYVSKQRVFVTSFWARPWKLTDRSLRMRAKRFIRRLRRHGHSFLDSYYYLAKYDSAESRKRSFYEIWLYSTPFKSKKRFRPTGRPQMAHPSNRTLDTIQRLCRGLECPKFEVLSEYRGGIQKRHYYNAVFATAPMEGCDSSIDAMWRGLLPLHLYRHGINSHLEVIEATRPVGLLRVTEQEPTHNATCAMSSLMYLPRRLHRNPPNAGPSAPPTSLAYVHDLHVFVQTVGGFVLEPGRLAQEVAEFRRQLDALRLCYRPRQYFVAVYDFIQRYHGRLNELWMLTRRCDDGDGA</sequence>
<dbReference type="EMBL" id="VIIS01000251">
    <property type="protein sequence ID" value="KAF0311254.1"/>
    <property type="molecule type" value="Genomic_DNA"/>
</dbReference>
<feature type="region of interest" description="Disordered" evidence="14">
    <location>
        <begin position="262"/>
        <end position="289"/>
    </location>
</feature>